<feature type="domain" description="Amino acid transporter transmembrane" evidence="12">
    <location>
        <begin position="638"/>
        <end position="1068"/>
    </location>
</feature>
<organism evidence="13">
    <name type="scientific">Populus alba</name>
    <name type="common">White poplar</name>
    <dbReference type="NCBI Taxonomy" id="43335"/>
    <lineage>
        <taxon>Eukaryota</taxon>
        <taxon>Viridiplantae</taxon>
        <taxon>Streptophyta</taxon>
        <taxon>Embryophyta</taxon>
        <taxon>Tracheophyta</taxon>
        <taxon>Spermatophyta</taxon>
        <taxon>Magnoliopsida</taxon>
        <taxon>eudicotyledons</taxon>
        <taxon>Gunneridae</taxon>
        <taxon>Pentapetalae</taxon>
        <taxon>rosids</taxon>
        <taxon>fabids</taxon>
        <taxon>Malpighiales</taxon>
        <taxon>Salicaceae</taxon>
        <taxon>Saliceae</taxon>
        <taxon>Populus</taxon>
    </lineage>
</organism>
<keyword evidence="5" id="KW-0677">Repeat</keyword>
<dbReference type="InterPro" id="IPR046848">
    <property type="entry name" value="E_motif"/>
</dbReference>
<dbReference type="InterPro" id="IPR011990">
    <property type="entry name" value="TPR-like_helical_dom_sf"/>
</dbReference>
<keyword evidence="7 11" id="KW-1133">Transmembrane helix</keyword>
<gene>
    <name evidence="13" type="ORF">D5086_0000030510</name>
</gene>
<dbReference type="EMBL" id="RCHU01000077">
    <property type="protein sequence ID" value="TKS15805.1"/>
    <property type="molecule type" value="Genomic_DNA"/>
</dbReference>
<evidence type="ECO:0000256" key="8">
    <source>
        <dbReference type="ARBA" id="ARBA00023136"/>
    </source>
</evidence>
<evidence type="ECO:0000256" key="9">
    <source>
        <dbReference type="PROSITE-ProRule" id="PRU00708"/>
    </source>
</evidence>
<proteinExistence type="inferred from homology"/>
<evidence type="ECO:0000256" key="5">
    <source>
        <dbReference type="ARBA" id="ARBA00022737"/>
    </source>
</evidence>
<feature type="transmembrane region" description="Helical" evidence="11">
    <location>
        <begin position="920"/>
        <end position="941"/>
    </location>
</feature>
<sequence>MRMATALSQPTTPTTTIYSASKTPPPQNNPNSISSQQELSLLSKLHYCKSVSQLKQIHAFIIKTPRSQTHHIYAKKLIYSLLQLNHFFSPPNDKNLNYAHSLVKQWDKPDVYAYNALIQRMSSTSMQSFHLYQEMLIKGIIPDTYTIPFVLKACSHSMSLWEGQQIHAHCIKMFFTENVYVNNTLMRLYAVCGMLDVVEKLFEQGPVRDLVSWTTLIQAYLKMGFPIDAVSAFFRMCQANLRPDNMILVVVLSACSKLGDLSLGRKIHEYMVQLKVNVDSDVFLGNALVDMYLKCGEAGFARHMFDKMPVKNVVSWNSMISGLAQQGQFKEALDVFRRMQKVGLKPDDFTLVAVLNSCANLGMLDLGKWVHAYIDRSHLRADGFIGNALVDMYAKSGSIDQALRVFQAMKLRDVYSYTAMIVGLAMHGEVESALSIFSEMPRTGIKPDEVTFVGVLSACSHAGLVKEGRRYFEDMSKVYNLEPQVEHYGCMVDLLGRAGLISEAQEFIQNMPIAPDAFVWGALLGACKMHAKVELGESVMEKLLEVEPRKDGAYTLMSNMYSSANRWRDALKWRKAMKERNIKKTPGCSSIEVDGLVHEFRKGEKAHPKVKELYKLLEAMNGHLRNYGNLVHINGLCTLWTATAHAFTAVVGAGILALPWSVAQLGWILGPFVLVFFAIVTYYIASLLCDCYRTPDPVTGKRNYTYIYAVRELLGPRSELICGILQYSILWGTMIGYTVTTAISIAAVKRSTCFHDKGHNAKCGVSGNLYMLIYGAIEIFLSQCPNLEKVAILSVIAAVTSFAYALIALCLSTAKLSSNHEFKGSLMVAMVGNTEATSERFWQAFQALGNIALAYTYCMLLLEIQDTLKSVPAENKVMKRVSLYVVVGTAFFYISLGCIGYAAFGNDVPGNILSGFYEPFWLVDMANIAVIIHLIGAYQVYAQPVFAINEKWIGSRWPTSSFNKIYTIRFPCSRKGSLHLSMNRLFLRTIFVVITTAVAMMFPFFNAILGLLGSVSFWPLTVYFPISMYIVQAKIKRGSYHWFGLQALGFVCLIVTVVSGIGSVAGMVEFLKKARLFHIEM</sequence>
<feature type="repeat" description="PPR" evidence="9">
    <location>
        <begin position="312"/>
        <end position="346"/>
    </location>
</feature>
<feature type="transmembrane region" description="Helical" evidence="11">
    <location>
        <begin position="1011"/>
        <end position="1031"/>
    </location>
</feature>
<evidence type="ECO:0000256" key="7">
    <source>
        <dbReference type="ARBA" id="ARBA00022989"/>
    </source>
</evidence>
<keyword evidence="6" id="KW-0029">Amino-acid transport</keyword>
<feature type="transmembrane region" description="Helical" evidence="11">
    <location>
        <begin position="883"/>
        <end position="904"/>
    </location>
</feature>
<dbReference type="GO" id="GO:0009451">
    <property type="term" value="P:RNA modification"/>
    <property type="evidence" value="ECO:0007669"/>
    <property type="project" value="InterPro"/>
</dbReference>
<dbReference type="PROSITE" id="PS51375">
    <property type="entry name" value="PPR"/>
    <property type="match status" value="4"/>
</dbReference>
<feature type="repeat" description="PPR" evidence="9">
    <location>
        <begin position="382"/>
        <end position="412"/>
    </location>
</feature>
<evidence type="ECO:0000256" key="4">
    <source>
        <dbReference type="ARBA" id="ARBA00022692"/>
    </source>
</evidence>
<dbReference type="GO" id="GO:0016020">
    <property type="term" value="C:membrane"/>
    <property type="evidence" value="ECO:0007669"/>
    <property type="project" value="UniProtKB-SubCell"/>
</dbReference>
<evidence type="ECO:0000259" key="12">
    <source>
        <dbReference type="Pfam" id="PF01490"/>
    </source>
</evidence>
<dbReference type="InterPro" id="IPR046960">
    <property type="entry name" value="PPR_At4g14850-like_plant"/>
</dbReference>
<comment type="caution">
    <text evidence="13">The sequence shown here is derived from an EMBL/GenBank/DDBJ whole genome shotgun (WGS) entry which is preliminary data.</text>
</comment>
<evidence type="ECO:0000256" key="6">
    <source>
        <dbReference type="ARBA" id="ARBA00022970"/>
    </source>
</evidence>
<dbReference type="AlphaFoldDB" id="A0A4U5R2U6"/>
<dbReference type="FunFam" id="1.25.40.10:FF:000427">
    <property type="entry name" value="Pentatricopeptide repeat-containing protein chloroplastic"/>
    <property type="match status" value="1"/>
</dbReference>
<dbReference type="Gene3D" id="1.25.40.10">
    <property type="entry name" value="Tetratricopeptide repeat domain"/>
    <property type="match status" value="4"/>
</dbReference>
<feature type="transmembrane region" description="Helical" evidence="11">
    <location>
        <begin position="639"/>
        <end position="658"/>
    </location>
</feature>
<reference evidence="13" key="1">
    <citation type="submission" date="2018-10" db="EMBL/GenBank/DDBJ databases">
        <title>Population genomic analysis revealed the cold adaptation of white poplar.</title>
        <authorList>
            <person name="Liu Y.-J."/>
        </authorList>
    </citation>
    <scope>NUCLEOTIDE SEQUENCE [LARGE SCALE GENOMIC DNA]</scope>
    <source>
        <strain evidence="13">PAL-ZL1</strain>
    </source>
</reference>
<dbReference type="NCBIfam" id="TIGR00756">
    <property type="entry name" value="PPR"/>
    <property type="match status" value="4"/>
</dbReference>
<feature type="transmembrane region" description="Helical" evidence="11">
    <location>
        <begin position="1043"/>
        <end position="1068"/>
    </location>
</feature>
<dbReference type="GO" id="GO:0006865">
    <property type="term" value="P:amino acid transport"/>
    <property type="evidence" value="ECO:0007669"/>
    <property type="project" value="UniProtKB-KW"/>
</dbReference>
<keyword evidence="3" id="KW-0813">Transport</keyword>
<dbReference type="PANTHER" id="PTHR47926:SF437">
    <property type="entry name" value="PENTACOTRIPEPTIDE-REPEAT REGION OF PRORP DOMAIN-CONTAINING PROTEIN"/>
    <property type="match status" value="1"/>
</dbReference>
<feature type="transmembrane region" description="Helical" evidence="11">
    <location>
        <begin position="665"/>
        <end position="685"/>
    </location>
</feature>
<dbReference type="Pfam" id="PF01535">
    <property type="entry name" value="PPR"/>
    <property type="match status" value="3"/>
</dbReference>
<protein>
    <recommendedName>
        <fullName evidence="12">Amino acid transporter transmembrane domain-containing protein</fullName>
    </recommendedName>
</protein>
<dbReference type="FunFam" id="1.25.40.10:FF:000184">
    <property type="entry name" value="Pentatricopeptide repeat-containing protein, chloroplastic"/>
    <property type="match status" value="1"/>
</dbReference>
<keyword evidence="4 11" id="KW-0812">Transmembrane</keyword>
<feature type="region of interest" description="Disordered" evidence="10">
    <location>
        <begin position="1"/>
        <end position="35"/>
    </location>
</feature>
<accession>A0A4U5R2U6</accession>
<keyword evidence="8 11" id="KW-0472">Membrane</keyword>
<comment type="similarity">
    <text evidence="2">Belongs to the PPR family. PCMP-H subfamily.</text>
</comment>
<dbReference type="GO" id="GO:0003723">
    <property type="term" value="F:RNA binding"/>
    <property type="evidence" value="ECO:0007669"/>
    <property type="project" value="InterPro"/>
</dbReference>
<evidence type="ECO:0000256" key="11">
    <source>
        <dbReference type="SAM" id="Phobius"/>
    </source>
</evidence>
<feature type="repeat" description="PPR" evidence="9">
    <location>
        <begin position="413"/>
        <end position="447"/>
    </location>
</feature>
<dbReference type="InterPro" id="IPR002885">
    <property type="entry name" value="PPR_rpt"/>
</dbReference>
<dbReference type="PANTHER" id="PTHR47926">
    <property type="entry name" value="PENTATRICOPEPTIDE REPEAT-CONTAINING PROTEIN"/>
    <property type="match status" value="1"/>
</dbReference>
<feature type="transmembrane region" description="Helical" evidence="11">
    <location>
        <begin position="985"/>
        <end position="1005"/>
    </location>
</feature>
<evidence type="ECO:0000313" key="13">
    <source>
        <dbReference type="EMBL" id="TKS15805.1"/>
    </source>
</evidence>
<dbReference type="Pfam" id="PF01490">
    <property type="entry name" value="Aa_trans"/>
    <property type="match status" value="1"/>
</dbReference>
<dbReference type="Pfam" id="PF20431">
    <property type="entry name" value="E_motif"/>
    <property type="match status" value="1"/>
</dbReference>
<evidence type="ECO:0000256" key="2">
    <source>
        <dbReference type="ARBA" id="ARBA00006643"/>
    </source>
</evidence>
<evidence type="ECO:0000256" key="3">
    <source>
        <dbReference type="ARBA" id="ARBA00022448"/>
    </source>
</evidence>
<evidence type="ECO:0000256" key="10">
    <source>
        <dbReference type="SAM" id="MobiDB-lite"/>
    </source>
</evidence>
<dbReference type="FunFam" id="1.25.40.10:FF:000333">
    <property type="entry name" value="Pentatricopeptide repeat-containing protein"/>
    <property type="match status" value="1"/>
</dbReference>
<feature type="repeat" description="PPR" evidence="9">
    <location>
        <begin position="209"/>
        <end position="243"/>
    </location>
</feature>
<dbReference type="Pfam" id="PF13041">
    <property type="entry name" value="PPR_2"/>
    <property type="match status" value="2"/>
</dbReference>
<feature type="transmembrane region" description="Helical" evidence="11">
    <location>
        <begin position="790"/>
        <end position="814"/>
    </location>
</feature>
<comment type="subcellular location">
    <subcellularLocation>
        <location evidence="1">Membrane</location>
    </subcellularLocation>
</comment>
<feature type="transmembrane region" description="Helical" evidence="11">
    <location>
        <begin position="724"/>
        <end position="748"/>
    </location>
</feature>
<evidence type="ECO:0000256" key="1">
    <source>
        <dbReference type="ARBA" id="ARBA00004370"/>
    </source>
</evidence>
<name>A0A4U5R2U6_POPAL</name>
<dbReference type="InterPro" id="IPR013057">
    <property type="entry name" value="AA_transpt_TM"/>
</dbReference>